<accession>A2C848</accession>
<sequence length="247" mass="27823">MTTSTAKESLKIKNAKKETIKAKDKWTDDLTADQVDDVNQSIASICQTQYKSIVQTANELCKIRNTIEEGNWLAFCNSGEVPLSSRTIMDYVRANNWLALTEVKKIDSNILGSMSPRSLSMIAGVANAASKYSDEVDGKPVELKQEQLDEMEEAEATLLRIEDRLKRGKLTQEQISKEVGTSRTGKGRKESPKKVELLSKIEQLEQDKALMEETLDELKTDNEEMAAKLAKLEREVFTYQQLAERGR</sequence>
<evidence type="ECO:0000256" key="1">
    <source>
        <dbReference type="SAM" id="MobiDB-lite"/>
    </source>
</evidence>
<dbReference type="Proteomes" id="UP000002274">
    <property type="component" value="Chromosome"/>
</dbReference>
<dbReference type="KEGG" id="pmf:P9303_09071"/>
<dbReference type="AlphaFoldDB" id="A2C848"/>
<gene>
    <name evidence="2" type="ordered locus">P9303_09071</name>
</gene>
<evidence type="ECO:0000313" key="2">
    <source>
        <dbReference type="EMBL" id="ABM77658.1"/>
    </source>
</evidence>
<name>A2C848_PROM3</name>
<evidence type="ECO:0000313" key="3">
    <source>
        <dbReference type="Proteomes" id="UP000002274"/>
    </source>
</evidence>
<feature type="compositionally biased region" description="Polar residues" evidence="1">
    <location>
        <begin position="172"/>
        <end position="184"/>
    </location>
</feature>
<feature type="region of interest" description="Disordered" evidence="1">
    <location>
        <begin position="172"/>
        <end position="194"/>
    </location>
</feature>
<reference evidence="2 3" key="1">
    <citation type="journal article" date="2007" name="PLoS Genet.">
        <title>Patterns and implications of gene gain and loss in the evolution of Prochlorococcus.</title>
        <authorList>
            <person name="Kettler G.C."/>
            <person name="Martiny A.C."/>
            <person name="Huang K."/>
            <person name="Zucker J."/>
            <person name="Coleman M.L."/>
            <person name="Rodrigue S."/>
            <person name="Chen F."/>
            <person name="Lapidus A."/>
            <person name="Ferriera S."/>
            <person name="Johnson J."/>
            <person name="Steglich C."/>
            <person name="Church G.M."/>
            <person name="Richardson P."/>
            <person name="Chisholm S.W."/>
        </authorList>
    </citation>
    <scope>NUCLEOTIDE SEQUENCE [LARGE SCALE GENOMIC DNA]</scope>
    <source>
        <strain evidence="2 3">MIT 9303</strain>
    </source>
</reference>
<organism evidence="2 3">
    <name type="scientific">Prochlorococcus marinus (strain MIT 9303)</name>
    <dbReference type="NCBI Taxonomy" id="59922"/>
    <lineage>
        <taxon>Bacteria</taxon>
        <taxon>Bacillati</taxon>
        <taxon>Cyanobacteriota</taxon>
        <taxon>Cyanophyceae</taxon>
        <taxon>Synechococcales</taxon>
        <taxon>Prochlorococcaceae</taxon>
        <taxon>Prochlorococcus</taxon>
    </lineage>
</organism>
<dbReference type="EMBL" id="CP000554">
    <property type="protein sequence ID" value="ABM77658.1"/>
    <property type="molecule type" value="Genomic_DNA"/>
</dbReference>
<dbReference type="HOGENOM" id="CLU_1123743_0_0_3"/>
<protein>
    <submittedName>
        <fullName evidence="2">Uncharacterized protein</fullName>
    </submittedName>
</protein>
<dbReference type="STRING" id="59922.P9303_09071"/>
<dbReference type="RefSeq" id="WP_011825565.1">
    <property type="nucleotide sequence ID" value="NC_008820.1"/>
</dbReference>
<dbReference type="BioCyc" id="PMAR59922:G1G80-819-MONOMER"/>
<proteinExistence type="predicted"/>